<feature type="region of interest" description="Disordered" evidence="1">
    <location>
        <begin position="94"/>
        <end position="119"/>
    </location>
</feature>
<name>A0A9L0IIW7_EQUAS</name>
<keyword evidence="2" id="KW-0732">Signal</keyword>
<evidence type="ECO:0000256" key="2">
    <source>
        <dbReference type="SAM" id="SignalP"/>
    </source>
</evidence>
<protein>
    <submittedName>
        <fullName evidence="3">Uncharacterized protein</fullName>
    </submittedName>
</protein>
<dbReference type="AlphaFoldDB" id="A0A9L0IIW7"/>
<feature type="signal peptide" evidence="2">
    <location>
        <begin position="1"/>
        <end position="23"/>
    </location>
</feature>
<evidence type="ECO:0000313" key="3">
    <source>
        <dbReference type="Ensembl" id="ENSEASP00005040900.1"/>
    </source>
</evidence>
<feature type="compositionally biased region" description="Basic residues" evidence="1">
    <location>
        <begin position="204"/>
        <end position="215"/>
    </location>
</feature>
<dbReference type="GO" id="GO:0001669">
    <property type="term" value="C:acrosomal vesicle"/>
    <property type="evidence" value="ECO:0007669"/>
    <property type="project" value="InterPro"/>
</dbReference>
<reference evidence="3" key="3">
    <citation type="submission" date="2025-09" db="UniProtKB">
        <authorList>
            <consortium name="Ensembl"/>
        </authorList>
    </citation>
    <scope>IDENTIFICATION</scope>
</reference>
<sequence length="215" mass="23450">MAASRGMLALLALLLYCWQEAELQPLRALAASSPQLPSSLRNLDDDLATVFDEILVQEMLDHSKSSASITQVTEATLSTRLFKEKEAGTKISHLASTHKKHQVKQFSSGKEDRLPSNEKEKERLFQIKSLTALENIIDHLRSALGSTRTPEATVTHPCCGGCLVLVPRPGRSPTSVRRPSLQAASYLGLSLTSGGPPPTPPHCLLRRHSQAKKQA</sequence>
<accession>A0A9L0IIW7</accession>
<evidence type="ECO:0000313" key="4">
    <source>
        <dbReference type="Proteomes" id="UP000694387"/>
    </source>
</evidence>
<gene>
    <name evidence="3" type="primary">LOC106838207</name>
</gene>
<proteinExistence type="predicted"/>
<dbReference type="InterPro" id="IPR029301">
    <property type="entry name" value="SPACA7"/>
</dbReference>
<dbReference type="Proteomes" id="UP000694387">
    <property type="component" value="Chromosome 11"/>
</dbReference>
<reference evidence="3 4" key="1">
    <citation type="journal article" date="2020" name="Nat. Commun.">
        <title>Donkey genomes provide new insights into domestication and selection for coat color.</title>
        <authorList>
            <person name="Wang"/>
            <person name="C."/>
            <person name="Li"/>
            <person name="H."/>
            <person name="Guo"/>
            <person name="Y."/>
            <person name="Huang"/>
            <person name="J."/>
            <person name="Sun"/>
            <person name="Y."/>
            <person name="Min"/>
            <person name="J."/>
            <person name="Wang"/>
            <person name="J."/>
            <person name="Fang"/>
            <person name="X."/>
            <person name="Zhao"/>
            <person name="Z."/>
            <person name="Wang"/>
            <person name="S."/>
            <person name="Zhang"/>
            <person name="Y."/>
            <person name="Liu"/>
            <person name="Q."/>
            <person name="Jiang"/>
            <person name="Q."/>
            <person name="Wang"/>
            <person name="X."/>
            <person name="Guo"/>
            <person name="Y."/>
            <person name="Yang"/>
            <person name="C."/>
            <person name="Wang"/>
            <person name="Y."/>
            <person name="Tian"/>
            <person name="F."/>
            <person name="Zhuang"/>
            <person name="G."/>
            <person name="Fan"/>
            <person name="Y."/>
            <person name="Gao"/>
            <person name="Q."/>
            <person name="Li"/>
            <person name="Y."/>
            <person name="Ju"/>
            <person name="Z."/>
            <person name="Li"/>
            <person name="J."/>
            <person name="Li"/>
            <person name="R."/>
            <person name="Hou"/>
            <person name="M."/>
            <person name="Yang"/>
            <person name="G."/>
            <person name="Liu"/>
            <person name="G."/>
            <person name="Liu"/>
            <person name="W."/>
            <person name="Guo"/>
            <person name="J."/>
            <person name="Pan"/>
            <person name="S."/>
            <person name="Fan"/>
            <person name="G."/>
            <person name="Zhang"/>
            <person name="W."/>
            <person name="Zhang"/>
            <person name="R."/>
            <person name="Yu"/>
            <person name="J."/>
            <person name="Zhang"/>
            <person name="X."/>
            <person name="Yin"/>
            <person name="Q."/>
            <person name="Ji"/>
            <person name="C."/>
            <person name="Jin"/>
            <person name="Y."/>
            <person name="Yue"/>
            <person name="G."/>
            <person name="Liu"/>
            <person name="M."/>
            <person name="Xu"/>
            <person name="J."/>
            <person name="Liu"/>
            <person name="S."/>
            <person name="Jordana"/>
            <person name="J."/>
            <person name="Noce"/>
            <person name="A."/>
            <person name="Amills"/>
            <person name="M."/>
            <person name="Wu"/>
            <person name="D.D."/>
            <person name="Li"/>
            <person name="S."/>
            <person name="Zhou"/>
            <person name="X. and Zhong"/>
            <person name="J."/>
        </authorList>
    </citation>
    <scope>NUCLEOTIDE SEQUENCE [LARGE SCALE GENOMIC DNA]</scope>
</reference>
<organism evidence="3 4">
    <name type="scientific">Equus asinus</name>
    <name type="common">Donkey</name>
    <name type="synonym">Equus africanus asinus</name>
    <dbReference type="NCBI Taxonomy" id="9793"/>
    <lineage>
        <taxon>Eukaryota</taxon>
        <taxon>Metazoa</taxon>
        <taxon>Chordata</taxon>
        <taxon>Craniata</taxon>
        <taxon>Vertebrata</taxon>
        <taxon>Euteleostomi</taxon>
        <taxon>Mammalia</taxon>
        <taxon>Eutheria</taxon>
        <taxon>Laurasiatheria</taxon>
        <taxon>Perissodactyla</taxon>
        <taxon>Equidae</taxon>
        <taxon>Equus</taxon>
    </lineage>
</organism>
<feature type="region of interest" description="Disordered" evidence="1">
    <location>
        <begin position="190"/>
        <end position="215"/>
    </location>
</feature>
<reference evidence="3" key="2">
    <citation type="submission" date="2025-08" db="UniProtKB">
        <authorList>
            <consortium name="Ensembl"/>
        </authorList>
    </citation>
    <scope>IDENTIFICATION</scope>
</reference>
<keyword evidence="4" id="KW-1185">Reference proteome</keyword>
<feature type="compositionally biased region" description="Basic and acidic residues" evidence="1">
    <location>
        <begin position="109"/>
        <end position="119"/>
    </location>
</feature>
<dbReference type="GeneTree" id="ENSGT00940000168071"/>
<feature type="chain" id="PRO_5040476538" evidence="2">
    <location>
        <begin position="24"/>
        <end position="215"/>
    </location>
</feature>
<dbReference type="Ensembl" id="ENSEAST00005075065.1">
    <property type="protein sequence ID" value="ENSEASP00005040900.1"/>
    <property type="gene ID" value="ENSEASG00005025664.1"/>
</dbReference>
<evidence type="ECO:0000256" key="1">
    <source>
        <dbReference type="SAM" id="MobiDB-lite"/>
    </source>
</evidence>
<dbReference type="Pfam" id="PF15307">
    <property type="entry name" value="SPACA7"/>
    <property type="match status" value="1"/>
</dbReference>